<evidence type="ECO:0000313" key="13">
    <source>
        <dbReference type="EMBL" id="GAB97000.1"/>
    </source>
</evidence>
<evidence type="ECO:0000256" key="2">
    <source>
        <dbReference type="ARBA" id="ARBA00013147"/>
    </source>
</evidence>
<evidence type="ECO:0000256" key="8">
    <source>
        <dbReference type="ARBA" id="ARBA00047848"/>
    </source>
</evidence>
<feature type="domain" description="ACT" evidence="12">
    <location>
        <begin position="209"/>
        <end position="286"/>
    </location>
</feature>
<dbReference type="InterPro" id="IPR018528">
    <property type="entry name" value="Preph_deHydtase_CS"/>
</dbReference>
<dbReference type="Proteomes" id="UP000008366">
    <property type="component" value="Unassembled WGS sequence"/>
</dbReference>
<keyword evidence="5 10" id="KW-0057">Aromatic amino acid biosynthesis</keyword>
<dbReference type="PROSITE" id="PS51671">
    <property type="entry name" value="ACT"/>
    <property type="match status" value="1"/>
</dbReference>
<evidence type="ECO:0000256" key="4">
    <source>
        <dbReference type="ARBA" id="ARBA00022605"/>
    </source>
</evidence>
<dbReference type="PANTHER" id="PTHR21022:SF19">
    <property type="entry name" value="PREPHENATE DEHYDRATASE-RELATED"/>
    <property type="match status" value="1"/>
</dbReference>
<organism evidence="13 14">
    <name type="scientific">Kineosphaera limosa NBRC 100340</name>
    <dbReference type="NCBI Taxonomy" id="1184609"/>
    <lineage>
        <taxon>Bacteria</taxon>
        <taxon>Bacillati</taxon>
        <taxon>Actinomycetota</taxon>
        <taxon>Actinomycetes</taxon>
        <taxon>Micrococcales</taxon>
        <taxon>Dermatophilaceae</taxon>
        <taxon>Kineosphaera</taxon>
    </lineage>
</organism>
<evidence type="ECO:0000313" key="14">
    <source>
        <dbReference type="Proteomes" id="UP000008366"/>
    </source>
</evidence>
<dbReference type="STRING" id="1184609.KILIM_054_00100"/>
<dbReference type="CDD" id="cd13632">
    <property type="entry name" value="PBP2_Aa-PDT_like"/>
    <property type="match status" value="1"/>
</dbReference>
<protein>
    <recommendedName>
        <fullName evidence="3 10">Prephenate dehydratase</fullName>
        <shortName evidence="10">PDT</shortName>
        <ecNumber evidence="2 10">4.2.1.51</ecNumber>
    </recommendedName>
</protein>
<dbReference type="InterPro" id="IPR002912">
    <property type="entry name" value="ACT_dom"/>
</dbReference>
<comment type="pathway">
    <text evidence="1 10">Amino-acid biosynthesis; L-phenylalanine biosynthesis; phenylpyruvate from prephenate: step 1/1.</text>
</comment>
<dbReference type="EMBL" id="BAHD01000054">
    <property type="protein sequence ID" value="GAB97000.1"/>
    <property type="molecule type" value="Genomic_DNA"/>
</dbReference>
<dbReference type="RefSeq" id="WP_006593532.1">
    <property type="nucleotide sequence ID" value="NZ_BAHD01000054.1"/>
</dbReference>
<dbReference type="eggNOG" id="COG0077">
    <property type="taxonomic scope" value="Bacteria"/>
</dbReference>
<dbReference type="SUPFAM" id="SSF55021">
    <property type="entry name" value="ACT-like"/>
    <property type="match status" value="1"/>
</dbReference>
<dbReference type="AlphaFoldDB" id="K6WCK2"/>
<dbReference type="Gene3D" id="3.30.70.260">
    <property type="match status" value="1"/>
</dbReference>
<dbReference type="Gene3D" id="3.40.190.10">
    <property type="entry name" value="Periplasmic binding protein-like II"/>
    <property type="match status" value="2"/>
</dbReference>
<name>K6WCK2_9MICO</name>
<dbReference type="FunFam" id="3.30.70.260:FF:000012">
    <property type="entry name" value="Prephenate dehydratase"/>
    <property type="match status" value="1"/>
</dbReference>
<dbReference type="GO" id="GO:0009094">
    <property type="term" value="P:L-phenylalanine biosynthetic process"/>
    <property type="evidence" value="ECO:0007669"/>
    <property type="project" value="UniProtKB-UniPathway"/>
</dbReference>
<sequence length="316" mass="33497">MTGLIVHRIGFLGPRGTFSEVALRQRPEAEQAQVLPYTSVDTALAALRAGEIDAAVVPIENSVEGGVPATLDSLAHGEPLRVVAEMIVPITFVLAVRPGTRAQDIGAISTHPHAWAQVRGFIAANYSACRYVPATSTAASAVDLAGGAHAWHDATAYQAAICHEMVARDHGLEVLADDIGDNKDAVTRFVLVARPGRMPAATGADKTSVVLFQKIDYPGGLLGLLEQFAVRGINLSRLESRPTGESLGQYCFSLDLDGHLHDARVAEALKGLHRVCAQVRFLGSYPRADGAPVAVSPAHSGRSYEEAEAWLAALEE</sequence>
<evidence type="ECO:0000256" key="9">
    <source>
        <dbReference type="PIRSR" id="PIRSR001500-2"/>
    </source>
</evidence>
<dbReference type="GO" id="GO:0005737">
    <property type="term" value="C:cytoplasm"/>
    <property type="evidence" value="ECO:0007669"/>
    <property type="project" value="TreeGrafter"/>
</dbReference>
<dbReference type="FunFam" id="3.40.190.10:FF:000064">
    <property type="entry name" value="Prephenate dehydratase"/>
    <property type="match status" value="1"/>
</dbReference>
<dbReference type="GO" id="GO:0004664">
    <property type="term" value="F:prephenate dehydratase activity"/>
    <property type="evidence" value="ECO:0007669"/>
    <property type="project" value="UniProtKB-UniRule"/>
</dbReference>
<gene>
    <name evidence="10 13" type="primary">pheA</name>
    <name evidence="13" type="ORF">KILIM_054_00100</name>
</gene>
<dbReference type="SUPFAM" id="SSF53850">
    <property type="entry name" value="Periplasmic binding protein-like II"/>
    <property type="match status" value="1"/>
</dbReference>
<dbReference type="EC" id="4.2.1.51" evidence="2 10"/>
<dbReference type="PIRSF" id="PIRSF001500">
    <property type="entry name" value="Chor_mut_pdt_Ppr"/>
    <property type="match status" value="1"/>
</dbReference>
<feature type="domain" description="Prephenate dehydratase" evidence="11">
    <location>
        <begin position="8"/>
        <end position="194"/>
    </location>
</feature>
<evidence type="ECO:0000256" key="10">
    <source>
        <dbReference type="RuleBase" id="RU361254"/>
    </source>
</evidence>
<keyword evidence="6 10" id="KW-0584">Phenylalanine biosynthesis</keyword>
<evidence type="ECO:0000256" key="1">
    <source>
        <dbReference type="ARBA" id="ARBA00004741"/>
    </source>
</evidence>
<comment type="catalytic activity">
    <reaction evidence="8 10">
        <text>prephenate + H(+) = 3-phenylpyruvate + CO2 + H2O</text>
        <dbReference type="Rhea" id="RHEA:21648"/>
        <dbReference type="ChEBI" id="CHEBI:15377"/>
        <dbReference type="ChEBI" id="CHEBI:15378"/>
        <dbReference type="ChEBI" id="CHEBI:16526"/>
        <dbReference type="ChEBI" id="CHEBI:18005"/>
        <dbReference type="ChEBI" id="CHEBI:29934"/>
        <dbReference type="EC" id="4.2.1.51"/>
    </reaction>
</comment>
<keyword evidence="4 10" id="KW-0028">Amino-acid biosynthesis</keyword>
<dbReference type="CDD" id="cd04905">
    <property type="entry name" value="ACT_CM-PDT"/>
    <property type="match status" value="1"/>
</dbReference>
<dbReference type="PROSITE" id="PS51171">
    <property type="entry name" value="PREPHENATE_DEHYDR_3"/>
    <property type="match status" value="1"/>
</dbReference>
<dbReference type="UniPathway" id="UPA00121">
    <property type="reaction ID" value="UER00345"/>
</dbReference>
<comment type="caution">
    <text evidence="13">The sequence shown here is derived from an EMBL/GenBank/DDBJ whole genome shotgun (WGS) entry which is preliminary data.</text>
</comment>
<evidence type="ECO:0000259" key="12">
    <source>
        <dbReference type="PROSITE" id="PS51671"/>
    </source>
</evidence>
<keyword evidence="14" id="KW-1185">Reference proteome</keyword>
<accession>K6WCK2</accession>
<dbReference type="Pfam" id="PF00800">
    <property type="entry name" value="PDT"/>
    <property type="match status" value="1"/>
</dbReference>
<dbReference type="InterPro" id="IPR001086">
    <property type="entry name" value="Preph_deHydtase"/>
</dbReference>
<evidence type="ECO:0000256" key="6">
    <source>
        <dbReference type="ARBA" id="ARBA00023222"/>
    </source>
</evidence>
<reference evidence="13 14" key="1">
    <citation type="submission" date="2012-08" db="EMBL/GenBank/DDBJ databases">
        <title>Whole genome shotgun sequence of Kineosphaera limosa NBRC 100340.</title>
        <authorList>
            <person name="Yoshida I."/>
            <person name="Isaki S."/>
            <person name="Hosoyama A."/>
            <person name="Tsuchikane K."/>
            <person name="Katsumata H."/>
            <person name="Ando Y."/>
            <person name="Ohji S."/>
            <person name="Hamada M."/>
            <person name="Tamura T."/>
            <person name="Yamazoe A."/>
            <person name="Yamazaki S."/>
            <person name="Fujita N."/>
        </authorList>
    </citation>
    <scope>NUCLEOTIDE SEQUENCE [LARGE SCALE GENOMIC DNA]</scope>
    <source>
        <strain evidence="13 14">NBRC 100340</strain>
    </source>
</reference>
<proteinExistence type="predicted"/>
<feature type="site" description="Essential for prephenate dehydratase activity" evidence="9">
    <location>
        <position position="187"/>
    </location>
</feature>
<evidence type="ECO:0000256" key="3">
    <source>
        <dbReference type="ARBA" id="ARBA00021872"/>
    </source>
</evidence>
<evidence type="ECO:0000259" key="11">
    <source>
        <dbReference type="PROSITE" id="PS51171"/>
    </source>
</evidence>
<evidence type="ECO:0000256" key="5">
    <source>
        <dbReference type="ARBA" id="ARBA00023141"/>
    </source>
</evidence>
<dbReference type="PANTHER" id="PTHR21022">
    <property type="entry name" value="PREPHENATE DEHYDRATASE P PROTEIN"/>
    <property type="match status" value="1"/>
</dbReference>
<evidence type="ECO:0000256" key="7">
    <source>
        <dbReference type="ARBA" id="ARBA00023239"/>
    </source>
</evidence>
<dbReference type="InterPro" id="IPR008242">
    <property type="entry name" value="Chor_mutase/pphenate_deHydtase"/>
</dbReference>
<keyword evidence="7 10" id="KW-0456">Lyase</keyword>
<dbReference type="NCBIfam" id="NF008865">
    <property type="entry name" value="PRK11898.1"/>
    <property type="match status" value="1"/>
</dbReference>
<dbReference type="InterPro" id="IPR045865">
    <property type="entry name" value="ACT-like_dom_sf"/>
</dbReference>
<dbReference type="PROSITE" id="PS00858">
    <property type="entry name" value="PREPHENATE_DEHYDR_2"/>
    <property type="match status" value="1"/>
</dbReference>